<dbReference type="Proteomes" id="UP001239994">
    <property type="component" value="Unassembled WGS sequence"/>
</dbReference>
<protein>
    <recommendedName>
        <fullName evidence="2">NAD-dependent epimerase/dehydratase domain-containing protein</fullName>
    </recommendedName>
</protein>
<dbReference type="Pfam" id="PF01370">
    <property type="entry name" value="Epimerase"/>
    <property type="match status" value="1"/>
</dbReference>
<dbReference type="GO" id="GO:0050577">
    <property type="term" value="F:GDP-L-fucose synthase activity"/>
    <property type="evidence" value="ECO:0007669"/>
    <property type="project" value="TreeGrafter"/>
</dbReference>
<feature type="signal peptide" evidence="1">
    <location>
        <begin position="1"/>
        <end position="18"/>
    </location>
</feature>
<name>A0AAD8ZP50_9TELE</name>
<dbReference type="InterPro" id="IPR036291">
    <property type="entry name" value="NAD(P)-bd_dom_sf"/>
</dbReference>
<accession>A0AAD8ZP50</accession>
<dbReference type="SUPFAM" id="SSF51735">
    <property type="entry name" value="NAD(P)-binding Rossmann-fold domains"/>
    <property type="match status" value="1"/>
</dbReference>
<evidence type="ECO:0000256" key="1">
    <source>
        <dbReference type="SAM" id="SignalP"/>
    </source>
</evidence>
<evidence type="ECO:0000313" key="3">
    <source>
        <dbReference type="EMBL" id="KAK1802687.1"/>
    </source>
</evidence>
<dbReference type="PANTHER" id="PTHR43238:SF1">
    <property type="entry name" value="GDP-L-FUCOSE SYNTHASE"/>
    <property type="match status" value="1"/>
</dbReference>
<evidence type="ECO:0000313" key="4">
    <source>
        <dbReference type="Proteomes" id="UP001239994"/>
    </source>
</evidence>
<evidence type="ECO:0000259" key="2">
    <source>
        <dbReference type="Pfam" id="PF01370"/>
    </source>
</evidence>
<keyword evidence="1" id="KW-0732">Signal</keyword>
<dbReference type="AlphaFoldDB" id="A0AAD8ZP50"/>
<sequence>MVLLIGLTPVMLMPNGWLMSTTVTGTPLEVCGSGSGLRQFIYSLDLARLYLWVLREYDEVEPIILSGSLFLTSFVQYDTSKSDGQMKKTASNAKLRRYRPDFTFTPFRTD</sequence>
<feature type="domain" description="NAD-dependent epimerase/dehydratase" evidence="2">
    <location>
        <begin position="24"/>
        <end position="61"/>
    </location>
</feature>
<dbReference type="Gene3D" id="3.90.25.10">
    <property type="entry name" value="UDP-galactose 4-epimerase, domain 1"/>
    <property type="match status" value="1"/>
</dbReference>
<organism evidence="3 4">
    <name type="scientific">Electrophorus voltai</name>
    <dbReference type="NCBI Taxonomy" id="2609070"/>
    <lineage>
        <taxon>Eukaryota</taxon>
        <taxon>Metazoa</taxon>
        <taxon>Chordata</taxon>
        <taxon>Craniata</taxon>
        <taxon>Vertebrata</taxon>
        <taxon>Euteleostomi</taxon>
        <taxon>Actinopterygii</taxon>
        <taxon>Neopterygii</taxon>
        <taxon>Teleostei</taxon>
        <taxon>Ostariophysi</taxon>
        <taxon>Gymnotiformes</taxon>
        <taxon>Gymnotoidei</taxon>
        <taxon>Gymnotidae</taxon>
        <taxon>Electrophorus</taxon>
    </lineage>
</organism>
<dbReference type="PANTHER" id="PTHR43238">
    <property type="entry name" value="GDP-L-FUCOSE SYNTHASE"/>
    <property type="match status" value="1"/>
</dbReference>
<feature type="chain" id="PRO_5042116935" description="NAD-dependent epimerase/dehydratase domain-containing protein" evidence="1">
    <location>
        <begin position="19"/>
        <end position="110"/>
    </location>
</feature>
<dbReference type="EMBL" id="JAROKS010000006">
    <property type="protein sequence ID" value="KAK1802687.1"/>
    <property type="molecule type" value="Genomic_DNA"/>
</dbReference>
<keyword evidence="4" id="KW-1185">Reference proteome</keyword>
<dbReference type="InterPro" id="IPR001509">
    <property type="entry name" value="Epimerase_deHydtase"/>
</dbReference>
<reference evidence="3" key="1">
    <citation type="submission" date="2023-03" db="EMBL/GenBank/DDBJ databases">
        <title>Electrophorus voltai genome.</title>
        <authorList>
            <person name="Bian C."/>
        </authorList>
    </citation>
    <scope>NUCLEOTIDE SEQUENCE</scope>
    <source>
        <strain evidence="3">CB-2022</strain>
        <tissue evidence="3">Muscle</tissue>
    </source>
</reference>
<gene>
    <name evidence="3" type="ORF">P4O66_004187</name>
</gene>
<proteinExistence type="predicted"/>
<comment type="caution">
    <text evidence="3">The sequence shown here is derived from an EMBL/GenBank/DDBJ whole genome shotgun (WGS) entry which is preliminary data.</text>
</comment>